<dbReference type="Pfam" id="PF05600">
    <property type="entry name" value="CDK5RAP3"/>
    <property type="match status" value="1"/>
</dbReference>
<organism evidence="4 5">
    <name type="scientific">Meloidogyne javanica</name>
    <name type="common">Root-knot nematode worm</name>
    <dbReference type="NCBI Taxonomy" id="6303"/>
    <lineage>
        <taxon>Eukaryota</taxon>
        <taxon>Metazoa</taxon>
        <taxon>Ecdysozoa</taxon>
        <taxon>Nematoda</taxon>
        <taxon>Chromadorea</taxon>
        <taxon>Rhabditida</taxon>
        <taxon>Tylenchina</taxon>
        <taxon>Tylenchomorpha</taxon>
        <taxon>Tylenchoidea</taxon>
        <taxon>Meloidogynidae</taxon>
        <taxon>Meloidogyninae</taxon>
        <taxon>Meloidogyne</taxon>
        <taxon>Meloidogyne incognita group</taxon>
    </lineage>
</organism>
<dbReference type="WBParaSite" id="scaffold35739_cov310.g22658">
    <property type="protein sequence ID" value="scaffold35739_cov310.g22658"/>
    <property type="gene ID" value="scaffold35739_cov310.g22658"/>
</dbReference>
<dbReference type="SMART" id="SM00343">
    <property type="entry name" value="ZnF_C2HC"/>
    <property type="match status" value="2"/>
</dbReference>
<dbReference type="GO" id="GO:0008270">
    <property type="term" value="F:zinc ion binding"/>
    <property type="evidence" value="ECO:0007669"/>
    <property type="project" value="InterPro"/>
</dbReference>
<dbReference type="CDD" id="cd04458">
    <property type="entry name" value="CSP_CDS"/>
    <property type="match status" value="1"/>
</dbReference>
<comment type="similarity">
    <text evidence="1">Belongs to the CDK5RAP3 family.</text>
</comment>
<protein>
    <submittedName>
        <fullName evidence="5">CSD domain-containing protein</fullName>
    </submittedName>
</protein>
<dbReference type="GO" id="GO:0003676">
    <property type="term" value="F:nucleic acid binding"/>
    <property type="evidence" value="ECO:0007669"/>
    <property type="project" value="InterPro"/>
</dbReference>
<dbReference type="InterPro" id="IPR036875">
    <property type="entry name" value="Znf_CCHC_sf"/>
</dbReference>
<dbReference type="SMART" id="SM00357">
    <property type="entry name" value="CSP"/>
    <property type="match status" value="1"/>
</dbReference>
<dbReference type="Gene3D" id="2.40.50.140">
    <property type="entry name" value="Nucleic acid-binding proteins"/>
    <property type="match status" value="1"/>
</dbReference>
<dbReference type="PROSITE" id="PS51857">
    <property type="entry name" value="CSD_2"/>
    <property type="match status" value="1"/>
</dbReference>
<proteinExistence type="inferred from homology"/>
<evidence type="ECO:0000313" key="4">
    <source>
        <dbReference type="Proteomes" id="UP000887561"/>
    </source>
</evidence>
<feature type="region of interest" description="Disordered" evidence="2">
    <location>
        <begin position="527"/>
        <end position="551"/>
    </location>
</feature>
<reference evidence="5" key="1">
    <citation type="submission" date="2022-11" db="UniProtKB">
        <authorList>
            <consortium name="WormBaseParasite"/>
        </authorList>
    </citation>
    <scope>IDENTIFICATION</scope>
</reference>
<accession>A0A915MD22</accession>
<keyword evidence="4" id="KW-1185">Reference proteome</keyword>
<evidence type="ECO:0000259" key="3">
    <source>
        <dbReference type="PROSITE" id="PS51857"/>
    </source>
</evidence>
<dbReference type="GO" id="GO:0012505">
    <property type="term" value="C:endomembrane system"/>
    <property type="evidence" value="ECO:0007669"/>
    <property type="project" value="TreeGrafter"/>
</dbReference>
<dbReference type="SUPFAM" id="SSF57756">
    <property type="entry name" value="Retrovirus zinc finger-like domains"/>
    <property type="match status" value="1"/>
</dbReference>
<dbReference type="Gene3D" id="4.10.60.10">
    <property type="entry name" value="Zinc finger, CCHC-type"/>
    <property type="match status" value="1"/>
</dbReference>
<dbReference type="SUPFAM" id="SSF50249">
    <property type="entry name" value="Nucleic acid-binding proteins"/>
    <property type="match status" value="1"/>
</dbReference>
<dbReference type="PANTHER" id="PTHR14894:SF0">
    <property type="entry name" value="CDK5 REGULATORY SUBUNIT-ASSOCIATED PROTEIN 3"/>
    <property type="match status" value="1"/>
</dbReference>
<dbReference type="GO" id="GO:0007346">
    <property type="term" value="P:regulation of mitotic cell cycle"/>
    <property type="evidence" value="ECO:0007669"/>
    <property type="project" value="TreeGrafter"/>
</dbReference>
<dbReference type="InterPro" id="IPR011129">
    <property type="entry name" value="CSD"/>
</dbReference>
<dbReference type="Pfam" id="PF00313">
    <property type="entry name" value="CSD"/>
    <property type="match status" value="1"/>
</dbReference>
<dbReference type="AlphaFoldDB" id="A0A915MD22"/>
<dbReference type="PANTHER" id="PTHR14894">
    <property type="entry name" value="CDK5 REGULATORY SUBUNIT-ASSOCIATED PROTEIN 3"/>
    <property type="match status" value="1"/>
</dbReference>
<feature type="domain" description="CSD" evidence="3">
    <location>
        <begin position="594"/>
        <end position="664"/>
    </location>
</feature>
<evidence type="ECO:0000256" key="2">
    <source>
        <dbReference type="SAM" id="MobiDB-lite"/>
    </source>
</evidence>
<dbReference type="Proteomes" id="UP000887561">
    <property type="component" value="Unplaced"/>
</dbReference>
<dbReference type="InterPro" id="IPR001878">
    <property type="entry name" value="Znf_CCHC"/>
</dbReference>
<dbReference type="InterPro" id="IPR008491">
    <property type="entry name" value="CDK5RAP3"/>
</dbReference>
<dbReference type="InterPro" id="IPR002059">
    <property type="entry name" value="CSP_DNA-bd"/>
</dbReference>
<feature type="region of interest" description="Disordered" evidence="2">
    <location>
        <begin position="726"/>
        <end position="752"/>
    </location>
</feature>
<dbReference type="PRINTS" id="PR00050">
    <property type="entry name" value="COLDSHOCK"/>
</dbReference>
<name>A0A915MD22_MELJA</name>
<sequence length="752" mass="86550">MDNLPIDIHSNKLLDWLISRRHCSKNWQSNFDEIRQKISNAIKDMPENERIIKILNGGQFINYFHCKEILKILYETEKDTKNIFGFYSSQRIKDWKEIISLYENENVYLGEAANFLQRYVQYEVPSLRKQITKIESGIKEAERKQNDYSKLAIESNRLFHQELAKWGLNKNIINHQKQQFENLHYNLMLIAESLPKAEILKIEEIKKALDYFCCFSQQIGQETNDLFPLLRILTKDLNRPVSDISVYEWKYGKKPNVLLPPALVEILQTVETKEENDEIDFGDDVDIAEIDFCTNGDSDESIQIISSDGIDVTHINNNNNDSTIVTAKGEEALPILEHPLTCGIFLDEISILTGFLHFRIKDECAIDGNAQIYLSGIAQKEINKLTELINLPELKCWLLNLQNIFNELGDTQRLQLLRLRTSKNFVNEICSKIEQKMRLELKYRQLQQLSIEKQKQYFEESQKVNILLQEIIEAAKALQENLEADVSRKYNGREEERIYFIYYNVVFTNNCASRGEEKAITSKTFFSMSSKSPSGNTPPKEVKEKESEQAMDTSELALALPKLGEEEKEKQALAERKEPTEEDFVRYNGYIGQKWTGICKWFNVTKGFGFILPDFEEAKEHGDDIFVHQSSLQMPGFRSLDEGEAVEFNVRLGKRGLEAENVTGLNGVAIRGHRIHPLGKRKEKEIRCYKCGQFGHHKAAKCKRMQDNVKVCYICYSNKHLIADCPKRTGQGIQPPTGGGGGRGRPGPSIES</sequence>
<dbReference type="GO" id="GO:0019899">
    <property type="term" value="F:enzyme binding"/>
    <property type="evidence" value="ECO:0007669"/>
    <property type="project" value="UniProtKB-ARBA"/>
</dbReference>
<evidence type="ECO:0000256" key="1">
    <source>
        <dbReference type="ARBA" id="ARBA00007478"/>
    </source>
</evidence>
<evidence type="ECO:0000313" key="5">
    <source>
        <dbReference type="WBParaSite" id="scaffold35739_cov310.g22658"/>
    </source>
</evidence>
<dbReference type="InterPro" id="IPR012340">
    <property type="entry name" value="NA-bd_OB-fold"/>
</dbReference>